<dbReference type="RefSeq" id="WP_258417620.1">
    <property type="nucleotide sequence ID" value="NZ_JAPTNG010000009.1"/>
</dbReference>
<comment type="caution">
    <text evidence="1">The sequence shown here is derived from an EMBL/GenBank/DDBJ whole genome shotgun (WGS) entry which is preliminary data.</text>
</comment>
<sequence>MKEMLDGLDEEELGMVMVALRNEMVANLHADNLITLQKNIIVYQKVSGIKRQRELEWIEKLLNGRERYENHTNGQTR</sequence>
<protein>
    <submittedName>
        <fullName evidence="1">Uncharacterized protein</fullName>
    </submittedName>
</protein>
<dbReference type="EMBL" id="JAPTNG010000027">
    <property type="protein sequence ID" value="MCZ0833636.1"/>
    <property type="molecule type" value="Genomic_DNA"/>
</dbReference>
<keyword evidence="3" id="KW-1185">Reference proteome</keyword>
<name>A0ABT4HYA8_9BACL</name>
<evidence type="ECO:0000313" key="2">
    <source>
        <dbReference type="EMBL" id="MCZ0833636.1"/>
    </source>
</evidence>
<evidence type="ECO:0000313" key="1">
    <source>
        <dbReference type="EMBL" id="MCZ0831775.1"/>
    </source>
</evidence>
<accession>A0ABT4HYA8</accession>
<gene>
    <name evidence="1" type="ORF">O0535_13605</name>
    <name evidence="2" type="ORF">O0535_23285</name>
</gene>
<reference evidence="1" key="1">
    <citation type="submission" date="2022-09" db="EMBL/GenBank/DDBJ databases">
        <title>Genome analysis and characterization of larvicidal activity of Brevibacillus strains.</title>
        <authorList>
            <person name="Patrusheva E.V."/>
            <person name="Izotova A.O."/>
            <person name="Toshchakov S.V."/>
            <person name="Sineoky S.P."/>
        </authorList>
    </citation>
    <scope>NUCLEOTIDE SEQUENCE</scope>
    <source>
        <strain evidence="1">VKPM_B-13244</strain>
    </source>
</reference>
<organism evidence="1 3">
    <name type="scientific">Brevibacillus halotolerans</name>
    <dbReference type="NCBI Taxonomy" id="1507437"/>
    <lineage>
        <taxon>Bacteria</taxon>
        <taxon>Bacillati</taxon>
        <taxon>Bacillota</taxon>
        <taxon>Bacilli</taxon>
        <taxon>Bacillales</taxon>
        <taxon>Paenibacillaceae</taxon>
        <taxon>Brevibacillus</taxon>
    </lineage>
</organism>
<dbReference type="EMBL" id="JAPTNG010000009">
    <property type="protein sequence ID" value="MCZ0831775.1"/>
    <property type="molecule type" value="Genomic_DNA"/>
</dbReference>
<proteinExistence type="predicted"/>
<evidence type="ECO:0000313" key="3">
    <source>
        <dbReference type="Proteomes" id="UP001067708"/>
    </source>
</evidence>
<dbReference type="Proteomes" id="UP001067708">
    <property type="component" value="Unassembled WGS sequence"/>
</dbReference>